<evidence type="ECO:0000256" key="4">
    <source>
        <dbReference type="ARBA" id="ARBA00011738"/>
    </source>
</evidence>
<gene>
    <name evidence="9 11" type="primary">hisC</name>
    <name evidence="11" type="ORF">VCB98_11295</name>
</gene>
<keyword evidence="12" id="KW-1185">Reference proteome</keyword>
<dbReference type="InterPro" id="IPR015424">
    <property type="entry name" value="PyrdxlP-dep_Trfase"/>
</dbReference>
<evidence type="ECO:0000256" key="1">
    <source>
        <dbReference type="ARBA" id="ARBA00001933"/>
    </source>
</evidence>
<keyword evidence="9" id="KW-0368">Histidine biosynthesis</keyword>
<dbReference type="InterPro" id="IPR004839">
    <property type="entry name" value="Aminotransferase_I/II_large"/>
</dbReference>
<proteinExistence type="inferred from homology"/>
<dbReference type="AlphaFoldDB" id="A0AAP6JHM3"/>
<keyword evidence="9" id="KW-0028">Amino-acid biosynthesis</keyword>
<dbReference type="InterPro" id="IPR015422">
    <property type="entry name" value="PyrdxlP-dep_Trfase_small"/>
</dbReference>
<accession>A0AAP6JHM3</accession>
<dbReference type="PANTHER" id="PTHR43643:SF3">
    <property type="entry name" value="HISTIDINOL-PHOSPHATE AMINOTRANSFERASE"/>
    <property type="match status" value="1"/>
</dbReference>
<dbReference type="CDD" id="cd00609">
    <property type="entry name" value="AAT_like"/>
    <property type="match status" value="1"/>
</dbReference>
<dbReference type="GO" id="GO:0000105">
    <property type="term" value="P:L-histidine biosynthetic process"/>
    <property type="evidence" value="ECO:0007669"/>
    <property type="project" value="UniProtKB-UniRule"/>
</dbReference>
<dbReference type="HAMAP" id="MF_01023">
    <property type="entry name" value="HisC_aminotrans_2"/>
    <property type="match status" value="1"/>
</dbReference>
<sequence>MASQFLDKALPGVQSLKPYEPGKPISELQRELGLDDIVKLASNENPLGPSPKAQAAMREALEDLALYPDGNGFDLKRALCEKHGVKPEQITLGTGSDHILELIARVFLGPGRNAVFSKYGFAIYAIVSQAAGAELRVADALPEDHPAMPYGHDLEAMAGQIDENTRVVFIANPNNPTGTWVDRATLTAFLDKVPADTLVVLDEAYYEYVEEADYPDGQTLLANYPNLLVMRTFSKAYGLAGIRVGYGLASEEITDLLNRVRLAFHPNTLGQVAATAALADQAHIDKSIAMNREELAKMQAGLRERGFKTIPSVCNFVTVDTGRPGREVFQDLLRQGVIVRPLDGYGMPTHVRVSVGLPEENERFFHAFDAVMGSATA</sequence>
<dbReference type="NCBIfam" id="TIGR01141">
    <property type="entry name" value="hisC"/>
    <property type="match status" value="1"/>
</dbReference>
<keyword evidence="7 9" id="KW-0663">Pyridoxal phosphate</keyword>
<comment type="similarity">
    <text evidence="3 9">Belongs to the class-II pyridoxal-phosphate-dependent aminotransferase family. Histidinol-phosphate aminotransferase subfamily.</text>
</comment>
<evidence type="ECO:0000259" key="10">
    <source>
        <dbReference type="Pfam" id="PF00155"/>
    </source>
</evidence>
<keyword evidence="6 9" id="KW-0808">Transferase</keyword>
<evidence type="ECO:0000256" key="8">
    <source>
        <dbReference type="ARBA" id="ARBA00047481"/>
    </source>
</evidence>
<dbReference type="PROSITE" id="PS00599">
    <property type="entry name" value="AA_TRANSFER_CLASS_2"/>
    <property type="match status" value="1"/>
</dbReference>
<evidence type="ECO:0000256" key="5">
    <source>
        <dbReference type="ARBA" id="ARBA00022576"/>
    </source>
</evidence>
<dbReference type="Gene3D" id="3.40.640.10">
    <property type="entry name" value="Type I PLP-dependent aspartate aminotransferase-like (Major domain)"/>
    <property type="match status" value="1"/>
</dbReference>
<feature type="domain" description="Aminotransferase class I/classII large" evidence="10">
    <location>
        <begin position="36"/>
        <end position="364"/>
    </location>
</feature>
<evidence type="ECO:0000313" key="11">
    <source>
        <dbReference type="EMBL" id="MEA5446404.1"/>
    </source>
</evidence>
<feature type="modified residue" description="N6-(pyridoxal phosphate)lysine" evidence="9">
    <location>
        <position position="235"/>
    </location>
</feature>
<dbReference type="Proteomes" id="UP001302316">
    <property type="component" value="Unassembled WGS sequence"/>
</dbReference>
<dbReference type="Pfam" id="PF00155">
    <property type="entry name" value="Aminotran_1_2"/>
    <property type="match status" value="1"/>
</dbReference>
<keyword evidence="5 9" id="KW-0032">Aminotransferase</keyword>
<dbReference type="InterPro" id="IPR001917">
    <property type="entry name" value="Aminotrans_II_pyridoxalP_BS"/>
</dbReference>
<evidence type="ECO:0000313" key="12">
    <source>
        <dbReference type="Proteomes" id="UP001302316"/>
    </source>
</evidence>
<dbReference type="InterPro" id="IPR050106">
    <property type="entry name" value="HistidinolP_aminotransfase"/>
</dbReference>
<dbReference type="InterPro" id="IPR015421">
    <property type="entry name" value="PyrdxlP-dep_Trfase_major"/>
</dbReference>
<evidence type="ECO:0000256" key="6">
    <source>
        <dbReference type="ARBA" id="ARBA00022679"/>
    </source>
</evidence>
<comment type="pathway">
    <text evidence="2 9">Amino-acid biosynthesis; L-histidine biosynthesis; L-histidine from 5-phospho-alpha-D-ribose 1-diphosphate: step 7/9.</text>
</comment>
<dbReference type="EC" id="2.6.1.9" evidence="9"/>
<comment type="caution">
    <text evidence="11">The sequence shown here is derived from an EMBL/GenBank/DDBJ whole genome shotgun (WGS) entry which is preliminary data.</text>
</comment>
<evidence type="ECO:0000256" key="9">
    <source>
        <dbReference type="HAMAP-Rule" id="MF_01023"/>
    </source>
</evidence>
<dbReference type="Gene3D" id="3.90.1150.10">
    <property type="entry name" value="Aspartate Aminotransferase, domain 1"/>
    <property type="match status" value="1"/>
</dbReference>
<dbReference type="PANTHER" id="PTHR43643">
    <property type="entry name" value="HISTIDINOL-PHOSPHATE AMINOTRANSFERASE 2"/>
    <property type="match status" value="1"/>
</dbReference>
<dbReference type="EMBL" id="JAYGII010000031">
    <property type="protein sequence ID" value="MEA5446404.1"/>
    <property type="molecule type" value="Genomic_DNA"/>
</dbReference>
<name>A0AAP6JHM3_9GAMM</name>
<comment type="cofactor">
    <cofactor evidence="1 9">
        <name>pyridoxal 5'-phosphate</name>
        <dbReference type="ChEBI" id="CHEBI:597326"/>
    </cofactor>
</comment>
<dbReference type="SUPFAM" id="SSF53383">
    <property type="entry name" value="PLP-dependent transferases"/>
    <property type="match status" value="1"/>
</dbReference>
<protein>
    <recommendedName>
        <fullName evidence="9">Histidinol-phosphate aminotransferase</fullName>
        <ecNumber evidence="9">2.6.1.9</ecNumber>
    </recommendedName>
    <alternativeName>
        <fullName evidence="9">Imidazole acetol-phosphate transaminase</fullName>
    </alternativeName>
</protein>
<reference evidence="11 12" key="1">
    <citation type="submission" date="2023-12" db="EMBL/GenBank/DDBJ databases">
        <title>Whole-genome sequencing of halo(alkali)philic microorganisms from hypersaline lakes.</title>
        <authorList>
            <person name="Sorokin D.Y."/>
            <person name="Merkel A.Y."/>
            <person name="Messina E."/>
            <person name="Yakimov M."/>
        </authorList>
    </citation>
    <scope>NUCLEOTIDE SEQUENCE [LARGE SCALE GENOMIC DNA]</scope>
    <source>
        <strain evidence="11 12">AB-CW1</strain>
    </source>
</reference>
<dbReference type="RefSeq" id="WP_346052614.1">
    <property type="nucleotide sequence ID" value="NZ_JAYGII010000031.1"/>
</dbReference>
<organism evidence="11 12">
    <name type="scientific">Natronospira elongata</name>
    <dbReference type="NCBI Taxonomy" id="3110268"/>
    <lineage>
        <taxon>Bacteria</taxon>
        <taxon>Pseudomonadati</taxon>
        <taxon>Pseudomonadota</taxon>
        <taxon>Gammaproteobacteria</taxon>
        <taxon>Natronospirales</taxon>
        <taxon>Natronospiraceae</taxon>
        <taxon>Natronospira</taxon>
    </lineage>
</organism>
<comment type="catalytic activity">
    <reaction evidence="8 9">
        <text>L-histidinol phosphate + 2-oxoglutarate = 3-(imidazol-4-yl)-2-oxopropyl phosphate + L-glutamate</text>
        <dbReference type="Rhea" id="RHEA:23744"/>
        <dbReference type="ChEBI" id="CHEBI:16810"/>
        <dbReference type="ChEBI" id="CHEBI:29985"/>
        <dbReference type="ChEBI" id="CHEBI:57766"/>
        <dbReference type="ChEBI" id="CHEBI:57980"/>
        <dbReference type="EC" id="2.6.1.9"/>
    </reaction>
</comment>
<comment type="subunit">
    <text evidence="4 9">Homodimer.</text>
</comment>
<dbReference type="InterPro" id="IPR005861">
    <property type="entry name" value="HisP_aminotrans"/>
</dbReference>
<dbReference type="GO" id="GO:0030170">
    <property type="term" value="F:pyridoxal phosphate binding"/>
    <property type="evidence" value="ECO:0007669"/>
    <property type="project" value="InterPro"/>
</dbReference>
<dbReference type="GO" id="GO:0004400">
    <property type="term" value="F:histidinol-phosphate transaminase activity"/>
    <property type="evidence" value="ECO:0007669"/>
    <property type="project" value="UniProtKB-UniRule"/>
</dbReference>
<evidence type="ECO:0000256" key="2">
    <source>
        <dbReference type="ARBA" id="ARBA00005011"/>
    </source>
</evidence>
<evidence type="ECO:0000256" key="7">
    <source>
        <dbReference type="ARBA" id="ARBA00022898"/>
    </source>
</evidence>
<evidence type="ECO:0000256" key="3">
    <source>
        <dbReference type="ARBA" id="ARBA00007970"/>
    </source>
</evidence>